<dbReference type="InterPro" id="IPR004401">
    <property type="entry name" value="YbaB/EbfC"/>
</dbReference>
<gene>
    <name evidence="3" type="ORF">GIY23_18880</name>
</gene>
<dbReference type="Proteomes" id="UP000371041">
    <property type="component" value="Chromosome"/>
</dbReference>
<sequence>MTTDPDAMLAGWRQQIDQKMQQAQQLQDAAKAVQVSQTSRDGVVTVTVDHTGNLVGLDLADAVLRKRPAEISGEVLDTLRQAQSKLAERMRDVMQPVTGDDSDTLEAVVTGFRERFPEAENDTAPTCHPAPADDEDDEDGSWMDRRRGF</sequence>
<evidence type="ECO:0000313" key="3">
    <source>
        <dbReference type="EMBL" id="QGK71311.1"/>
    </source>
</evidence>
<organism evidence="3 4">
    <name type="scientific">Allosaccharopolyspora coralli</name>
    <dbReference type="NCBI Taxonomy" id="2665642"/>
    <lineage>
        <taxon>Bacteria</taxon>
        <taxon>Bacillati</taxon>
        <taxon>Actinomycetota</taxon>
        <taxon>Actinomycetes</taxon>
        <taxon>Pseudonocardiales</taxon>
        <taxon>Pseudonocardiaceae</taxon>
        <taxon>Allosaccharopolyspora</taxon>
    </lineage>
</organism>
<proteinExistence type="predicted"/>
<dbReference type="Pfam" id="PF02575">
    <property type="entry name" value="YbaB_DNA_bd"/>
    <property type="match status" value="1"/>
</dbReference>
<keyword evidence="4" id="KW-1185">Reference proteome</keyword>
<keyword evidence="1" id="KW-0175">Coiled coil</keyword>
<protein>
    <submittedName>
        <fullName evidence="3">YbaB/EbfC family DNA-binding protein</fullName>
    </submittedName>
</protein>
<dbReference type="RefSeq" id="WP_154077887.1">
    <property type="nucleotide sequence ID" value="NZ_CP045929.1"/>
</dbReference>
<accession>A0A5Q3Q9D9</accession>
<dbReference type="InterPro" id="IPR036894">
    <property type="entry name" value="YbaB-like_sf"/>
</dbReference>
<dbReference type="SUPFAM" id="SSF82607">
    <property type="entry name" value="YbaB-like"/>
    <property type="match status" value="1"/>
</dbReference>
<evidence type="ECO:0000313" key="4">
    <source>
        <dbReference type="Proteomes" id="UP000371041"/>
    </source>
</evidence>
<evidence type="ECO:0000256" key="1">
    <source>
        <dbReference type="SAM" id="Coils"/>
    </source>
</evidence>
<dbReference type="GO" id="GO:0003677">
    <property type="term" value="F:DNA binding"/>
    <property type="evidence" value="ECO:0007669"/>
    <property type="project" value="UniProtKB-KW"/>
</dbReference>
<keyword evidence="3" id="KW-0238">DNA-binding</keyword>
<dbReference type="Gene3D" id="3.30.1310.10">
    <property type="entry name" value="Nucleoid-associated protein YbaB-like domain"/>
    <property type="match status" value="1"/>
</dbReference>
<reference evidence="4" key="1">
    <citation type="submission" date="2019-11" db="EMBL/GenBank/DDBJ databases">
        <title>The complete genome sequence of Saccharopolyspora sp. E2A.</title>
        <authorList>
            <person name="Zhang G."/>
        </authorList>
    </citation>
    <scope>NUCLEOTIDE SEQUENCE [LARGE SCALE GENOMIC DNA]</scope>
    <source>
        <strain evidence="4">E2A</strain>
    </source>
</reference>
<evidence type="ECO:0000256" key="2">
    <source>
        <dbReference type="SAM" id="MobiDB-lite"/>
    </source>
</evidence>
<feature type="compositionally biased region" description="Acidic residues" evidence="2">
    <location>
        <begin position="132"/>
        <end position="141"/>
    </location>
</feature>
<feature type="coiled-coil region" evidence="1">
    <location>
        <begin position="9"/>
        <end position="36"/>
    </location>
</feature>
<dbReference type="EMBL" id="CP045929">
    <property type="protein sequence ID" value="QGK71311.1"/>
    <property type="molecule type" value="Genomic_DNA"/>
</dbReference>
<name>A0A5Q3Q9D9_9PSEU</name>
<feature type="region of interest" description="Disordered" evidence="2">
    <location>
        <begin position="113"/>
        <end position="149"/>
    </location>
</feature>
<dbReference type="KEGG" id="sace:GIY23_18880"/>
<dbReference type="AlphaFoldDB" id="A0A5Q3Q9D9"/>